<evidence type="ECO:0000256" key="7">
    <source>
        <dbReference type="HAMAP-Rule" id="MF_01374"/>
    </source>
</evidence>
<feature type="binding site" evidence="7">
    <location>
        <position position="117"/>
    </location>
    <ligand>
        <name>Zn(2+)</name>
        <dbReference type="ChEBI" id="CHEBI:29105"/>
        <label>1</label>
    </ligand>
</feature>
<proteinExistence type="inferred from homology"/>
<dbReference type="GO" id="GO:0019243">
    <property type="term" value="P:methylglyoxal catabolic process to D-lactate via S-lactoyl-glutathione"/>
    <property type="evidence" value="ECO:0007669"/>
    <property type="project" value="UniProtKB-UniRule"/>
</dbReference>
<feature type="binding site" evidence="7">
    <location>
        <position position="172"/>
    </location>
    <ligand>
        <name>Zn(2+)</name>
        <dbReference type="ChEBI" id="CHEBI:29105"/>
        <label>2</label>
    </ligand>
</feature>
<dbReference type="UniPathway" id="UPA00619">
    <property type="reaction ID" value="UER00676"/>
</dbReference>
<evidence type="ECO:0000256" key="6">
    <source>
        <dbReference type="ARBA" id="ARBA00022833"/>
    </source>
</evidence>
<keyword evidence="6 7" id="KW-0862">Zinc</keyword>
<dbReference type="PIRSF" id="PIRSF005457">
    <property type="entry name" value="Glx"/>
    <property type="match status" value="1"/>
</dbReference>
<evidence type="ECO:0000313" key="10">
    <source>
        <dbReference type="Proteomes" id="UP000286934"/>
    </source>
</evidence>
<dbReference type="HAMAP" id="MF_01374">
    <property type="entry name" value="Glyoxalase_2"/>
    <property type="match status" value="1"/>
</dbReference>
<organism evidence="9 10">
    <name type="scientific">Aliidiomarina shirensis</name>
    <dbReference type="NCBI Taxonomy" id="1048642"/>
    <lineage>
        <taxon>Bacteria</taxon>
        <taxon>Pseudomonadati</taxon>
        <taxon>Pseudomonadota</taxon>
        <taxon>Gammaproteobacteria</taxon>
        <taxon>Alteromonadales</taxon>
        <taxon>Idiomarinaceae</taxon>
        <taxon>Aliidiomarina</taxon>
    </lineage>
</organism>
<dbReference type="InterPro" id="IPR035680">
    <property type="entry name" value="Clx_II_MBL"/>
</dbReference>
<dbReference type="InterPro" id="IPR036866">
    <property type="entry name" value="RibonucZ/Hydroxyglut_hydro"/>
</dbReference>
<dbReference type="RefSeq" id="WP_126805327.1">
    <property type="nucleotide sequence ID" value="NZ_PIPP01000001.1"/>
</dbReference>
<gene>
    <name evidence="7 9" type="primary">gloB</name>
    <name evidence="9" type="ORF">CWE13_00125</name>
</gene>
<dbReference type="InterPro" id="IPR050110">
    <property type="entry name" value="Glyoxalase_II_hydrolase"/>
</dbReference>
<comment type="similarity">
    <text evidence="3 7">Belongs to the metallo-beta-lactamase superfamily. Glyoxalase II family.</text>
</comment>
<keyword evidence="10" id="KW-1185">Reference proteome</keyword>
<dbReference type="PANTHER" id="PTHR43705:SF1">
    <property type="entry name" value="HYDROXYACYLGLUTATHIONE HYDROLASE GLOB"/>
    <property type="match status" value="1"/>
</dbReference>
<evidence type="ECO:0000256" key="2">
    <source>
        <dbReference type="ARBA" id="ARBA00004963"/>
    </source>
</evidence>
<evidence type="ECO:0000313" key="9">
    <source>
        <dbReference type="EMBL" id="RUO38101.1"/>
    </source>
</evidence>
<feature type="binding site" evidence="7">
    <location>
        <position position="63"/>
    </location>
    <ligand>
        <name>Zn(2+)</name>
        <dbReference type="ChEBI" id="CHEBI:29105"/>
        <label>2</label>
    </ligand>
</feature>
<evidence type="ECO:0000256" key="3">
    <source>
        <dbReference type="ARBA" id="ARBA00006759"/>
    </source>
</evidence>
<dbReference type="AlphaFoldDB" id="A0A432WWH3"/>
<comment type="cofactor">
    <cofactor evidence="7">
        <name>Zn(2+)</name>
        <dbReference type="ChEBI" id="CHEBI:29105"/>
    </cofactor>
    <text evidence="7">Binds 2 Zn(2+) ions per subunit.</text>
</comment>
<feature type="binding site" evidence="7">
    <location>
        <position position="59"/>
    </location>
    <ligand>
        <name>Zn(2+)</name>
        <dbReference type="ChEBI" id="CHEBI:29105"/>
        <label>1</label>
    </ligand>
</feature>
<comment type="caution">
    <text evidence="9">The sequence shown here is derived from an EMBL/GenBank/DDBJ whole genome shotgun (WGS) entry which is preliminary data.</text>
</comment>
<comment type="function">
    <text evidence="7">Thiolesterase that catalyzes the hydrolysis of S-D-lactoyl-glutathione to form glutathione and D-lactic acid.</text>
</comment>
<feature type="binding site" evidence="7">
    <location>
        <position position="134"/>
    </location>
    <ligand>
        <name>Zn(2+)</name>
        <dbReference type="ChEBI" id="CHEBI:29105"/>
        <label>2</label>
    </ligand>
</feature>
<protein>
    <recommendedName>
        <fullName evidence="7">Hydroxyacylglutathione hydrolase</fullName>
        <ecNumber evidence="7">3.1.2.6</ecNumber>
    </recommendedName>
    <alternativeName>
        <fullName evidence="7">Glyoxalase II</fullName>
        <shortName evidence="7">Glx II</shortName>
    </alternativeName>
</protein>
<evidence type="ECO:0000256" key="5">
    <source>
        <dbReference type="ARBA" id="ARBA00022801"/>
    </source>
</evidence>
<comment type="subunit">
    <text evidence="7">Monomer.</text>
</comment>
<dbReference type="NCBIfam" id="TIGR03413">
    <property type="entry name" value="GSH_gloB"/>
    <property type="match status" value="1"/>
</dbReference>
<accession>A0A432WWH3</accession>
<dbReference type="InterPro" id="IPR017782">
    <property type="entry name" value="Hydroxyacylglutathione_Hdrlase"/>
</dbReference>
<dbReference type="InterPro" id="IPR001279">
    <property type="entry name" value="Metallo-B-lactamas"/>
</dbReference>
<feature type="domain" description="Metallo-beta-lactamase" evidence="8">
    <location>
        <begin position="11"/>
        <end position="172"/>
    </location>
</feature>
<evidence type="ECO:0000256" key="4">
    <source>
        <dbReference type="ARBA" id="ARBA00022723"/>
    </source>
</evidence>
<sequence length="260" mass="28961">MRIAPISAFNDNYIWSISTEKATGTEPMPCVIVDPGDAVPVFEWLAAHNYTIAAILITHHHYDHTGGVNDLVEHFQCPVYGPYSNKTDVITHPLHEGEQVSLLADKLVLEVIQCPGHTLDHIAFYAAPYLFCGDTVFAAGCGRMFEGEPKQYLESLDKLAALPADTQIFCAHEYTIANLQFAAAVEPNNQAIVQRLQEAKALRANHQPTIPTELAREHATNPFLRTHLPSVQHAAEAHIDKPLTTRDEVFACIREWKNNF</sequence>
<dbReference type="SMART" id="SM00849">
    <property type="entry name" value="Lactamase_B"/>
    <property type="match status" value="1"/>
</dbReference>
<evidence type="ECO:0000259" key="8">
    <source>
        <dbReference type="SMART" id="SM00849"/>
    </source>
</evidence>
<dbReference type="GO" id="GO:0004416">
    <property type="term" value="F:hydroxyacylglutathione hydrolase activity"/>
    <property type="evidence" value="ECO:0007669"/>
    <property type="project" value="UniProtKB-UniRule"/>
</dbReference>
<comment type="catalytic activity">
    <reaction evidence="1 7">
        <text>an S-(2-hydroxyacyl)glutathione + H2O = a 2-hydroxy carboxylate + glutathione + H(+)</text>
        <dbReference type="Rhea" id="RHEA:21864"/>
        <dbReference type="ChEBI" id="CHEBI:15377"/>
        <dbReference type="ChEBI" id="CHEBI:15378"/>
        <dbReference type="ChEBI" id="CHEBI:57925"/>
        <dbReference type="ChEBI" id="CHEBI:58896"/>
        <dbReference type="ChEBI" id="CHEBI:71261"/>
        <dbReference type="EC" id="3.1.2.6"/>
    </reaction>
</comment>
<keyword evidence="4 7" id="KW-0479">Metal-binding</keyword>
<dbReference type="Pfam" id="PF00753">
    <property type="entry name" value="Lactamase_B"/>
    <property type="match status" value="1"/>
</dbReference>
<dbReference type="GO" id="GO:0046872">
    <property type="term" value="F:metal ion binding"/>
    <property type="evidence" value="ECO:0007669"/>
    <property type="project" value="UniProtKB-KW"/>
</dbReference>
<feature type="binding site" evidence="7">
    <location>
        <position position="64"/>
    </location>
    <ligand>
        <name>Zn(2+)</name>
        <dbReference type="ChEBI" id="CHEBI:29105"/>
        <label>2</label>
    </ligand>
</feature>
<dbReference type="Gene3D" id="3.60.15.10">
    <property type="entry name" value="Ribonuclease Z/Hydroxyacylglutathione hydrolase-like"/>
    <property type="match status" value="1"/>
</dbReference>
<evidence type="ECO:0000256" key="1">
    <source>
        <dbReference type="ARBA" id="ARBA00001623"/>
    </source>
</evidence>
<feature type="binding site" evidence="7">
    <location>
        <position position="134"/>
    </location>
    <ligand>
        <name>Zn(2+)</name>
        <dbReference type="ChEBI" id="CHEBI:29105"/>
        <label>1</label>
    </ligand>
</feature>
<dbReference type="Pfam" id="PF16123">
    <property type="entry name" value="HAGH_C"/>
    <property type="match status" value="1"/>
</dbReference>
<dbReference type="Proteomes" id="UP000286934">
    <property type="component" value="Unassembled WGS sequence"/>
</dbReference>
<dbReference type="OrthoDB" id="9802248at2"/>
<dbReference type="InterPro" id="IPR032282">
    <property type="entry name" value="HAGH_C"/>
</dbReference>
<dbReference type="CDD" id="cd07723">
    <property type="entry name" value="hydroxyacylglutathione_hydrolase_MBL-fold"/>
    <property type="match status" value="1"/>
</dbReference>
<dbReference type="PANTHER" id="PTHR43705">
    <property type="entry name" value="HYDROXYACYLGLUTATHIONE HYDROLASE"/>
    <property type="match status" value="1"/>
</dbReference>
<dbReference type="EC" id="3.1.2.6" evidence="7"/>
<dbReference type="EMBL" id="PIPP01000001">
    <property type="protein sequence ID" value="RUO38101.1"/>
    <property type="molecule type" value="Genomic_DNA"/>
</dbReference>
<keyword evidence="5 7" id="KW-0378">Hydrolase</keyword>
<reference evidence="10" key="1">
    <citation type="journal article" date="2018" name="Front. Microbiol.">
        <title>Genome-Based Analysis Reveals the Taxonomy and Diversity of the Family Idiomarinaceae.</title>
        <authorList>
            <person name="Liu Y."/>
            <person name="Lai Q."/>
            <person name="Shao Z."/>
        </authorList>
    </citation>
    <scope>NUCLEOTIDE SEQUENCE [LARGE SCALE GENOMIC DNA]</scope>
    <source>
        <strain evidence="10">AIS</strain>
    </source>
</reference>
<name>A0A432WWH3_9GAMM</name>
<comment type="pathway">
    <text evidence="2 7">Secondary metabolite metabolism; methylglyoxal degradation; (R)-lactate from methylglyoxal: step 2/2.</text>
</comment>
<feature type="binding site" evidence="7">
    <location>
        <position position="61"/>
    </location>
    <ligand>
        <name>Zn(2+)</name>
        <dbReference type="ChEBI" id="CHEBI:29105"/>
        <label>1</label>
    </ligand>
</feature>
<dbReference type="SUPFAM" id="SSF56281">
    <property type="entry name" value="Metallo-hydrolase/oxidoreductase"/>
    <property type="match status" value="1"/>
</dbReference>